<evidence type="ECO:0000259" key="6">
    <source>
        <dbReference type="PROSITE" id="PS51034"/>
    </source>
</evidence>
<dbReference type="PROSITE" id="PS51034">
    <property type="entry name" value="ZP_2"/>
    <property type="match status" value="1"/>
</dbReference>
<sequence length="409" mass="44774">MHAGETNVMHLFGVVFALMLVDSGQSLTVADCGVYYRRPEYTDISVDCGTTAIQLAVQACPVVYTGYNESLLLLNGRTDPGCGGILDTSVMPPVVRFQFPLNQTNSCGSEFTTTGAVGTGVFSDFSNIQTVNISGLIRSFDPTVGQVTYNAELKYLYSCSYALEYLINNTKIEVASASIAVKDNNGSFISTLSMQLYEDRNYTTLMVMSPLGIELKTNVYVLVKATNLTSQYNVLLDRCYASMTPHPHNSTFFNLFVACNRDKLTTMLENGQSQNARFTFPAFRFVEQQNQTVATYFLHCITRLCEKTTCAQFQNCRRRKRDVESTSPPTTGISDSTTITSPPIVTRAESVLSSKEQASYSKGDDSKTSMGLGIAVGILVLACIGVAATATVLYKHYRVHSGVSKPFHS</sequence>
<dbReference type="SMART" id="SM00241">
    <property type="entry name" value="ZP"/>
    <property type="match status" value="1"/>
</dbReference>
<reference evidence="7" key="1">
    <citation type="submission" date="2025-05" db="UniProtKB">
        <authorList>
            <consortium name="Ensembl"/>
        </authorList>
    </citation>
    <scope>IDENTIFICATION</scope>
</reference>
<keyword evidence="4" id="KW-0812">Transmembrane</keyword>
<keyword evidence="2" id="KW-1015">Disulfide bond</keyword>
<keyword evidence="4" id="KW-0472">Membrane</keyword>
<dbReference type="AlphaFoldDB" id="A0A3B3RDR5"/>
<evidence type="ECO:0000256" key="5">
    <source>
        <dbReference type="SAM" id="SignalP"/>
    </source>
</evidence>
<feature type="compositionally biased region" description="Low complexity" evidence="3">
    <location>
        <begin position="325"/>
        <end position="340"/>
    </location>
</feature>
<dbReference type="PANTHER" id="PTHR14002:SF21">
    <property type="entry name" value="SI:CH211-103F14.3-RELATED"/>
    <property type="match status" value="1"/>
</dbReference>
<dbReference type="Ensembl" id="ENSPKIT00000040531.1">
    <property type="protein sequence ID" value="ENSPKIP00000016050.1"/>
    <property type="gene ID" value="ENSPKIG00000002507.1"/>
</dbReference>
<evidence type="ECO:0000313" key="7">
    <source>
        <dbReference type="Ensembl" id="ENSPKIP00000016050.1"/>
    </source>
</evidence>
<evidence type="ECO:0000256" key="4">
    <source>
        <dbReference type="SAM" id="Phobius"/>
    </source>
</evidence>
<dbReference type="InterPro" id="IPR055355">
    <property type="entry name" value="ZP-C"/>
</dbReference>
<evidence type="ECO:0000313" key="8">
    <source>
        <dbReference type="Proteomes" id="UP000261540"/>
    </source>
</evidence>
<proteinExistence type="predicted"/>
<organism evidence="7 8">
    <name type="scientific">Paramormyrops kingsleyae</name>
    <dbReference type="NCBI Taxonomy" id="1676925"/>
    <lineage>
        <taxon>Eukaryota</taxon>
        <taxon>Metazoa</taxon>
        <taxon>Chordata</taxon>
        <taxon>Craniata</taxon>
        <taxon>Vertebrata</taxon>
        <taxon>Euteleostomi</taxon>
        <taxon>Actinopterygii</taxon>
        <taxon>Neopterygii</taxon>
        <taxon>Teleostei</taxon>
        <taxon>Osteoglossocephala</taxon>
        <taxon>Osteoglossomorpha</taxon>
        <taxon>Osteoglossiformes</taxon>
        <taxon>Mormyridae</taxon>
        <taxon>Paramormyrops</taxon>
    </lineage>
</organism>
<dbReference type="GeneTree" id="ENSGT00940000164443"/>
<dbReference type="Gene3D" id="2.60.40.4100">
    <property type="entry name" value="Zona pellucida, ZP-C domain"/>
    <property type="match status" value="1"/>
</dbReference>
<dbReference type="OrthoDB" id="9274484at2759"/>
<feature type="chain" id="PRO_5044589302" evidence="5">
    <location>
        <begin position="27"/>
        <end position="409"/>
    </location>
</feature>
<keyword evidence="4" id="KW-1133">Transmembrane helix</keyword>
<keyword evidence="8" id="KW-1185">Reference proteome</keyword>
<keyword evidence="1 5" id="KW-0732">Signal</keyword>
<feature type="signal peptide" evidence="5">
    <location>
        <begin position="1"/>
        <end position="26"/>
    </location>
</feature>
<feature type="transmembrane region" description="Helical" evidence="4">
    <location>
        <begin position="370"/>
        <end position="394"/>
    </location>
</feature>
<accession>A0A3B3RDR5</accession>
<dbReference type="PANTHER" id="PTHR14002">
    <property type="entry name" value="ENDOGLIN/TGF-BETA RECEPTOR TYPE III"/>
    <property type="match status" value="1"/>
</dbReference>
<name>A0A3B3RDR5_9TELE</name>
<dbReference type="KEGG" id="pki:111855791"/>
<dbReference type="Ensembl" id="ENSPKIT00000040492.1">
    <property type="protein sequence ID" value="ENSPKIP00000016011.1"/>
    <property type="gene ID" value="ENSPKIG00000002507.1"/>
</dbReference>
<evidence type="ECO:0000256" key="3">
    <source>
        <dbReference type="SAM" id="MobiDB-lite"/>
    </source>
</evidence>
<evidence type="ECO:0000256" key="2">
    <source>
        <dbReference type="ARBA" id="ARBA00023157"/>
    </source>
</evidence>
<protein>
    <submittedName>
        <fullName evidence="7">Si:ch211-229d2.5</fullName>
    </submittedName>
</protein>
<feature type="domain" description="ZP" evidence="6">
    <location>
        <begin position="47"/>
        <end position="323"/>
    </location>
</feature>
<feature type="region of interest" description="Disordered" evidence="3">
    <location>
        <begin position="321"/>
        <end position="340"/>
    </location>
</feature>
<evidence type="ECO:0000256" key="1">
    <source>
        <dbReference type="ARBA" id="ARBA00022729"/>
    </source>
</evidence>
<dbReference type="InterPro" id="IPR042235">
    <property type="entry name" value="ZP-C_dom"/>
</dbReference>
<dbReference type="Proteomes" id="UP000261540">
    <property type="component" value="Unplaced"/>
</dbReference>
<dbReference type="Pfam" id="PF00100">
    <property type="entry name" value="Zona_pellucida"/>
    <property type="match status" value="1"/>
</dbReference>
<dbReference type="InterPro" id="IPR001507">
    <property type="entry name" value="ZP_dom"/>
</dbReference>